<accession>A0A2S0WQC2</accession>
<dbReference type="Proteomes" id="UP000244384">
    <property type="component" value="Chromosome"/>
</dbReference>
<reference evidence="3" key="1">
    <citation type="submission" date="2018-01" db="EMBL/GenBank/DDBJ databases">
        <authorList>
            <person name="Li J."/>
        </authorList>
    </citation>
    <scope>NUCLEOTIDE SEQUENCE [LARGE SCALE GENOMIC DNA]</scope>
    <source>
        <strain evidence="3">592</strain>
    </source>
</reference>
<proteinExistence type="inferred from homology"/>
<feature type="binding site" evidence="1">
    <location>
        <position position="44"/>
    </location>
    <ligand>
        <name>(6S)-NADPHX</name>
        <dbReference type="ChEBI" id="CHEBI:64076"/>
    </ligand>
</feature>
<comment type="cofactor">
    <cofactor evidence="1">
        <name>Mg(2+)</name>
        <dbReference type="ChEBI" id="CHEBI:18420"/>
    </cofactor>
</comment>
<dbReference type="GO" id="GO:0052856">
    <property type="term" value="F:NAD(P)HX epimerase activity"/>
    <property type="evidence" value="ECO:0007669"/>
    <property type="project" value="TreeGrafter"/>
</dbReference>
<feature type="binding site" evidence="1">
    <location>
        <position position="228"/>
    </location>
    <ligand>
        <name>AMP</name>
        <dbReference type="ChEBI" id="CHEBI:456215"/>
    </ligand>
</feature>
<keyword evidence="1" id="KW-0067">ATP-binding</keyword>
<dbReference type="NCBIfam" id="TIGR00196">
    <property type="entry name" value="yjeF_cterm"/>
    <property type="match status" value="1"/>
</dbReference>
<keyword evidence="1" id="KW-0456">Lyase</keyword>
<dbReference type="InterPro" id="IPR029056">
    <property type="entry name" value="Ribokinase-like"/>
</dbReference>
<dbReference type="GO" id="GO:0052855">
    <property type="term" value="F:ADP-dependent NAD(P)H-hydrate dehydratase activity"/>
    <property type="evidence" value="ECO:0007669"/>
    <property type="project" value="UniProtKB-UniRule"/>
</dbReference>
<feature type="binding site" evidence="1">
    <location>
        <position position="115"/>
    </location>
    <ligand>
        <name>(6S)-NADPHX</name>
        <dbReference type="ChEBI" id="CHEBI:64076"/>
    </ligand>
</feature>
<sequence length="290" mass="29439">MSGEKTVTLTPGRLRSWPLPRPEGDKSSRGTVLVLGGSRSTPGAVLLAGTAALRAGAGKLQMATTESTAAALSIAVPEALVVGLPETDTGAMRGEMGDQLAGLVRGADVVLIGPGLVDVEETGALLEAVLDVVDADTRLIVDAYALGALAERQSLLHGRKTYAVLTPNVSEGARLLDRELGDDLDAEAIELASTYGCVVSLFGHVADPDGSVWREETGDSGLGTSGSGDAAAGVIAGLLARGAEPAQAASWGVYAHAASGQRLAVQHGRTGYLAREIVDGVAPILAELES</sequence>
<keyword evidence="1" id="KW-0520">NAD</keyword>
<keyword evidence="1" id="KW-0521">NADP</keyword>
<gene>
    <name evidence="1" type="primary">nnrD</name>
    <name evidence="2" type="ORF">C3E78_15255</name>
</gene>
<dbReference type="Pfam" id="PF01256">
    <property type="entry name" value="Carb_kinase"/>
    <property type="match status" value="1"/>
</dbReference>
<keyword evidence="1" id="KW-0547">Nucleotide-binding</keyword>
<keyword evidence="3" id="KW-1185">Reference proteome</keyword>
<comment type="subunit">
    <text evidence="1">Homotetramer.</text>
</comment>
<evidence type="ECO:0000313" key="2">
    <source>
        <dbReference type="EMBL" id="AWB93458.1"/>
    </source>
</evidence>
<dbReference type="PANTHER" id="PTHR12592:SF0">
    <property type="entry name" value="ATP-DEPENDENT (S)-NAD(P)H-HYDRATE DEHYDRATASE"/>
    <property type="match status" value="1"/>
</dbReference>
<evidence type="ECO:0000256" key="1">
    <source>
        <dbReference type="HAMAP-Rule" id="MF_01965"/>
    </source>
</evidence>
<dbReference type="GO" id="GO:0046496">
    <property type="term" value="P:nicotinamide nucleotide metabolic process"/>
    <property type="evidence" value="ECO:0007669"/>
    <property type="project" value="UniProtKB-UniRule"/>
</dbReference>
<dbReference type="RefSeq" id="WP_108579837.1">
    <property type="nucleotide sequence ID" value="NZ_CP026952.1"/>
</dbReference>
<dbReference type="EMBL" id="CP026952">
    <property type="protein sequence ID" value="AWB93458.1"/>
    <property type="molecule type" value="Genomic_DNA"/>
</dbReference>
<dbReference type="GO" id="GO:0005524">
    <property type="term" value="F:ATP binding"/>
    <property type="evidence" value="ECO:0007669"/>
    <property type="project" value="UniProtKB-KW"/>
</dbReference>
<dbReference type="Gene3D" id="3.40.1190.20">
    <property type="match status" value="1"/>
</dbReference>
<dbReference type="InterPro" id="IPR000631">
    <property type="entry name" value="CARKD"/>
</dbReference>
<comment type="catalytic activity">
    <reaction evidence="1">
        <text>(6S)-NADPHX + ADP = AMP + phosphate + NADPH + H(+)</text>
        <dbReference type="Rhea" id="RHEA:32235"/>
        <dbReference type="ChEBI" id="CHEBI:15378"/>
        <dbReference type="ChEBI" id="CHEBI:43474"/>
        <dbReference type="ChEBI" id="CHEBI:57783"/>
        <dbReference type="ChEBI" id="CHEBI:64076"/>
        <dbReference type="ChEBI" id="CHEBI:456215"/>
        <dbReference type="ChEBI" id="CHEBI:456216"/>
        <dbReference type="EC" id="4.2.1.136"/>
    </reaction>
</comment>
<dbReference type="KEGG" id="aez:C3E78_15255"/>
<comment type="similarity">
    <text evidence="1">Belongs to the NnrD/CARKD family.</text>
</comment>
<dbReference type="PROSITE" id="PS51383">
    <property type="entry name" value="YJEF_C_3"/>
    <property type="match status" value="1"/>
</dbReference>
<feature type="binding site" evidence="1">
    <location>
        <position position="229"/>
    </location>
    <ligand>
        <name>(6S)-NADPHX</name>
        <dbReference type="ChEBI" id="CHEBI:64076"/>
    </ligand>
</feature>
<organism evidence="2 3">
    <name type="scientific">Aeromicrobium chenweiae</name>
    <dbReference type="NCBI Taxonomy" id="2079793"/>
    <lineage>
        <taxon>Bacteria</taxon>
        <taxon>Bacillati</taxon>
        <taxon>Actinomycetota</taxon>
        <taxon>Actinomycetes</taxon>
        <taxon>Propionibacteriales</taxon>
        <taxon>Nocardioidaceae</taxon>
        <taxon>Aeromicrobium</taxon>
    </lineage>
</organism>
<name>A0A2S0WQC2_9ACTN</name>
<protein>
    <recommendedName>
        <fullName evidence="1">ADP-dependent (S)-NAD(P)H-hydrate dehydratase</fullName>
        <ecNumber evidence="1">4.2.1.136</ecNumber>
    </recommendedName>
    <alternativeName>
        <fullName evidence="1">ADP-dependent NAD(P)HX dehydratase</fullName>
    </alternativeName>
</protein>
<comment type="caution">
    <text evidence="1">Lacks conserved residue(s) required for the propagation of feature annotation.</text>
</comment>
<dbReference type="GO" id="GO:0110051">
    <property type="term" value="P:metabolite repair"/>
    <property type="evidence" value="ECO:0007669"/>
    <property type="project" value="TreeGrafter"/>
</dbReference>
<comment type="function">
    <text evidence="1">Catalyzes the dehydration of the S-form of NAD(P)HX at the expense of ADP, which is converted to AMP. Together with NAD(P)HX epimerase, which catalyzes the epimerization of the S- and R-forms, the enzyme allows the repair of both epimers of NAD(P)HX, a damaged form of NAD(P)H that is a result of enzymatic or heat-dependent hydration.</text>
</comment>
<dbReference type="PANTHER" id="PTHR12592">
    <property type="entry name" value="ATP-DEPENDENT (S)-NAD(P)H-HYDRATE DEHYDRATASE FAMILY MEMBER"/>
    <property type="match status" value="1"/>
</dbReference>
<dbReference type="CDD" id="cd01171">
    <property type="entry name" value="YXKO-related"/>
    <property type="match status" value="1"/>
</dbReference>
<dbReference type="SUPFAM" id="SSF53613">
    <property type="entry name" value="Ribokinase-like"/>
    <property type="match status" value="1"/>
</dbReference>
<evidence type="ECO:0000313" key="3">
    <source>
        <dbReference type="Proteomes" id="UP000244384"/>
    </source>
</evidence>
<accession>A0A5F2EYH0</accession>
<dbReference type="AlphaFoldDB" id="A0A2S0WQC2"/>
<comment type="catalytic activity">
    <reaction evidence="1">
        <text>(6S)-NADHX + ADP = AMP + phosphate + NADH + H(+)</text>
        <dbReference type="Rhea" id="RHEA:32223"/>
        <dbReference type="ChEBI" id="CHEBI:15378"/>
        <dbReference type="ChEBI" id="CHEBI:43474"/>
        <dbReference type="ChEBI" id="CHEBI:57945"/>
        <dbReference type="ChEBI" id="CHEBI:64074"/>
        <dbReference type="ChEBI" id="CHEBI:456215"/>
        <dbReference type="ChEBI" id="CHEBI:456216"/>
        <dbReference type="EC" id="4.2.1.136"/>
    </reaction>
</comment>
<dbReference type="EC" id="4.2.1.136" evidence="1"/>
<dbReference type="OrthoDB" id="9806925at2"/>
<dbReference type="HAMAP" id="MF_01965">
    <property type="entry name" value="NADHX_dehydratase"/>
    <property type="match status" value="1"/>
</dbReference>